<feature type="domain" description="Transposase putative helix-turn-helix" evidence="1">
    <location>
        <begin position="10"/>
        <end position="39"/>
    </location>
</feature>
<evidence type="ECO:0000313" key="2">
    <source>
        <dbReference type="EMBL" id="GAA2443025.1"/>
    </source>
</evidence>
<evidence type="ECO:0000259" key="1">
    <source>
        <dbReference type="Pfam" id="PF12323"/>
    </source>
</evidence>
<name>A0ABP5X293_9ACTN</name>
<organism evidence="2 3">
    <name type="scientific">Actinomadura vinacea</name>
    <dbReference type="NCBI Taxonomy" id="115336"/>
    <lineage>
        <taxon>Bacteria</taxon>
        <taxon>Bacillati</taxon>
        <taxon>Actinomycetota</taxon>
        <taxon>Actinomycetes</taxon>
        <taxon>Streptosporangiales</taxon>
        <taxon>Thermomonosporaceae</taxon>
        <taxon>Actinomadura</taxon>
    </lineage>
</organism>
<comment type="caution">
    <text evidence="2">The sequence shown here is derived from an EMBL/GenBank/DDBJ whole genome shotgun (WGS) entry which is preliminary data.</text>
</comment>
<sequence>MHATLTPVPRYRLDPTPEQEQALLWHCAHARYVWNLAVEQHGFWSRYRGGAPGYTEQSRQLTAARAEFEWLRAGSQTV</sequence>
<dbReference type="EMBL" id="BAAARW010000026">
    <property type="protein sequence ID" value="GAA2443025.1"/>
    <property type="molecule type" value="Genomic_DNA"/>
</dbReference>
<proteinExistence type="predicted"/>
<gene>
    <name evidence="2" type="ORF">GCM10010191_69270</name>
</gene>
<evidence type="ECO:0000313" key="3">
    <source>
        <dbReference type="Proteomes" id="UP001501231"/>
    </source>
</evidence>
<reference evidence="3" key="1">
    <citation type="journal article" date="2019" name="Int. J. Syst. Evol. Microbiol.">
        <title>The Global Catalogue of Microorganisms (GCM) 10K type strain sequencing project: providing services to taxonomists for standard genome sequencing and annotation.</title>
        <authorList>
            <consortium name="The Broad Institute Genomics Platform"/>
            <consortium name="The Broad Institute Genome Sequencing Center for Infectious Disease"/>
            <person name="Wu L."/>
            <person name="Ma J."/>
        </authorList>
    </citation>
    <scope>NUCLEOTIDE SEQUENCE [LARGE SCALE GENOMIC DNA]</scope>
    <source>
        <strain evidence="3">JCM 3325</strain>
    </source>
</reference>
<accession>A0ABP5X293</accession>
<dbReference type="InterPro" id="IPR021027">
    <property type="entry name" value="Transposase_put_HTH"/>
</dbReference>
<protein>
    <recommendedName>
        <fullName evidence="1">Transposase putative helix-turn-helix domain-containing protein</fullName>
    </recommendedName>
</protein>
<keyword evidence="3" id="KW-1185">Reference proteome</keyword>
<dbReference type="Pfam" id="PF12323">
    <property type="entry name" value="HTH_OrfB_IS605"/>
    <property type="match status" value="1"/>
</dbReference>
<dbReference type="Proteomes" id="UP001501231">
    <property type="component" value="Unassembled WGS sequence"/>
</dbReference>